<protein>
    <submittedName>
        <fullName evidence="3">Uncharacterized protein</fullName>
    </submittedName>
</protein>
<keyword evidence="1" id="KW-0812">Transmembrane</keyword>
<feature type="signal peptide" evidence="2">
    <location>
        <begin position="1"/>
        <end position="23"/>
    </location>
</feature>
<dbReference type="AlphaFoldDB" id="A0A6L8W2G7"/>
<keyword evidence="1" id="KW-0472">Membrane</keyword>
<proteinExistence type="predicted"/>
<name>A0A6L8W2G7_9PROT</name>
<keyword evidence="1" id="KW-1133">Transmembrane helix</keyword>
<evidence type="ECO:0000256" key="2">
    <source>
        <dbReference type="SAM" id="SignalP"/>
    </source>
</evidence>
<sequence>MKSWIRTFSSVVIVLLSTSTIEAAPLHGDYGNEQLQSQTKWFFKLDQQQKAVNSAAFASEKFRNIPQGKTVSLSFEQEVGDPLGLFSTNPVGVTDQFYKKWIGLLFGIRASDIEEEGKHVPISAQSTSAIPLPASFLPFISGLAGILLLGWRKKRAKAFKKNHSTT</sequence>
<evidence type="ECO:0000256" key="1">
    <source>
        <dbReference type="SAM" id="Phobius"/>
    </source>
</evidence>
<feature type="chain" id="PRO_5027063119" evidence="2">
    <location>
        <begin position="24"/>
        <end position="166"/>
    </location>
</feature>
<dbReference type="Proteomes" id="UP000476030">
    <property type="component" value="Unassembled WGS sequence"/>
</dbReference>
<evidence type="ECO:0000313" key="3">
    <source>
        <dbReference type="EMBL" id="MZR29246.1"/>
    </source>
</evidence>
<dbReference type="EMBL" id="WTUW01000001">
    <property type="protein sequence ID" value="MZR29246.1"/>
    <property type="molecule type" value="Genomic_DNA"/>
</dbReference>
<gene>
    <name evidence="3" type="ORF">GQE98_01230</name>
</gene>
<evidence type="ECO:0000313" key="4">
    <source>
        <dbReference type="Proteomes" id="UP000476030"/>
    </source>
</evidence>
<reference evidence="3 4" key="1">
    <citation type="submission" date="2019-12" db="EMBL/GenBank/DDBJ databases">
        <title>Snethiella sp. nov. sp. isolated from sea sand.</title>
        <authorList>
            <person name="Kim J."/>
            <person name="Jeong S.E."/>
            <person name="Jung H.S."/>
            <person name="Jeon C.O."/>
        </authorList>
    </citation>
    <scope>NUCLEOTIDE SEQUENCE [LARGE SCALE GENOMIC DNA]</scope>
    <source>
        <strain evidence="3 4">DP05</strain>
    </source>
</reference>
<dbReference type="RefSeq" id="WP_161313732.1">
    <property type="nucleotide sequence ID" value="NZ_WTUW01000001.1"/>
</dbReference>
<organism evidence="3 4">
    <name type="scientific">Sneathiella litorea</name>
    <dbReference type="NCBI Taxonomy" id="2606216"/>
    <lineage>
        <taxon>Bacteria</taxon>
        <taxon>Pseudomonadati</taxon>
        <taxon>Pseudomonadota</taxon>
        <taxon>Alphaproteobacteria</taxon>
        <taxon>Sneathiellales</taxon>
        <taxon>Sneathiellaceae</taxon>
        <taxon>Sneathiella</taxon>
    </lineage>
</organism>
<keyword evidence="2" id="KW-0732">Signal</keyword>
<feature type="transmembrane region" description="Helical" evidence="1">
    <location>
        <begin position="130"/>
        <end position="151"/>
    </location>
</feature>
<keyword evidence="4" id="KW-1185">Reference proteome</keyword>
<comment type="caution">
    <text evidence="3">The sequence shown here is derived from an EMBL/GenBank/DDBJ whole genome shotgun (WGS) entry which is preliminary data.</text>
</comment>
<accession>A0A6L8W2G7</accession>